<evidence type="ECO:0000313" key="1">
    <source>
        <dbReference type="EMBL" id="GAF98607.1"/>
    </source>
</evidence>
<gene>
    <name evidence="1" type="ORF">S01H1_20085</name>
</gene>
<dbReference type="EMBL" id="BARS01010935">
    <property type="protein sequence ID" value="GAF98607.1"/>
    <property type="molecule type" value="Genomic_DNA"/>
</dbReference>
<reference evidence="1" key="1">
    <citation type="journal article" date="2014" name="Front. Microbiol.">
        <title>High frequency of phylogenetically diverse reductive dehalogenase-homologous genes in deep subseafloor sedimentary metagenomes.</title>
        <authorList>
            <person name="Kawai M."/>
            <person name="Futagami T."/>
            <person name="Toyoda A."/>
            <person name="Takaki Y."/>
            <person name="Nishi S."/>
            <person name="Hori S."/>
            <person name="Arai W."/>
            <person name="Tsubouchi T."/>
            <person name="Morono Y."/>
            <person name="Uchiyama I."/>
            <person name="Ito T."/>
            <person name="Fujiyama A."/>
            <person name="Inagaki F."/>
            <person name="Takami H."/>
        </authorList>
    </citation>
    <scope>NUCLEOTIDE SEQUENCE</scope>
    <source>
        <strain evidence="1">Expedition CK06-06</strain>
    </source>
</reference>
<name>X0UDY2_9ZZZZ</name>
<proteinExistence type="predicted"/>
<accession>X0UDY2</accession>
<comment type="caution">
    <text evidence="1">The sequence shown here is derived from an EMBL/GenBank/DDBJ whole genome shotgun (WGS) entry which is preliminary data.</text>
</comment>
<protein>
    <submittedName>
        <fullName evidence="1">Uncharacterized protein</fullName>
    </submittedName>
</protein>
<dbReference type="AlphaFoldDB" id="X0UDY2"/>
<sequence>MNKRDIIDDLKKQGMFDYGQVLDREELLLLFGIRPINEDQAKGLTLAALKARIQKDALAELAVVDLLRGVLLRDGKFFSRSGEQYRVALPSENAHMADNYMQSATRKLRRARTLLKATPQAALEASGNVASRLLVAEREVSKRILQ</sequence>
<organism evidence="1">
    <name type="scientific">marine sediment metagenome</name>
    <dbReference type="NCBI Taxonomy" id="412755"/>
    <lineage>
        <taxon>unclassified sequences</taxon>
        <taxon>metagenomes</taxon>
        <taxon>ecological metagenomes</taxon>
    </lineage>
</organism>